<evidence type="ECO:0000256" key="11">
    <source>
        <dbReference type="ARBA" id="ARBA00023288"/>
    </source>
</evidence>
<feature type="domain" description="Gasdermin pore forming" evidence="13">
    <location>
        <begin position="15"/>
        <end position="64"/>
    </location>
</feature>
<dbReference type="GO" id="GO:0005886">
    <property type="term" value="C:plasma membrane"/>
    <property type="evidence" value="ECO:0007669"/>
    <property type="project" value="UniProtKB-SubCell"/>
</dbReference>
<evidence type="ECO:0000256" key="10">
    <source>
        <dbReference type="ARBA" id="ARBA00023139"/>
    </source>
</evidence>
<dbReference type="AlphaFoldDB" id="A0A6P6CH19"/>
<dbReference type="GO" id="GO:0042742">
    <property type="term" value="P:defense response to bacterium"/>
    <property type="evidence" value="ECO:0007669"/>
    <property type="project" value="TreeGrafter"/>
</dbReference>
<comment type="similarity">
    <text evidence="3">Belongs to the gasdermin family.</text>
</comment>
<keyword evidence="8" id="KW-0812">Transmembrane</keyword>
<name>A0A6P6CH19_PTEVA</name>
<dbReference type="GO" id="GO:0005546">
    <property type="term" value="F:phosphatidylinositol-4,5-bisphosphate binding"/>
    <property type="evidence" value="ECO:0007669"/>
    <property type="project" value="TreeGrafter"/>
</dbReference>
<evidence type="ECO:0000256" key="3">
    <source>
        <dbReference type="ARBA" id="ARBA00009279"/>
    </source>
</evidence>
<dbReference type="InterPro" id="IPR007677">
    <property type="entry name" value="Gasdermin"/>
</dbReference>
<evidence type="ECO:0000313" key="15">
    <source>
        <dbReference type="Proteomes" id="UP000515202"/>
    </source>
</evidence>
<dbReference type="GO" id="GO:0005829">
    <property type="term" value="C:cytosol"/>
    <property type="evidence" value="ECO:0007669"/>
    <property type="project" value="UniProtKB-SubCell"/>
</dbReference>
<keyword evidence="9" id="KW-0472">Membrane</keyword>
<dbReference type="RefSeq" id="XP_023386757.1">
    <property type="nucleotide sequence ID" value="XM_023530989.1"/>
</dbReference>
<comment type="subunit">
    <text evidence="12">Homooligomer; homooligomeric ring-shaped pore complex containing 27-28 subunits when inserted in the membrane.</text>
</comment>
<dbReference type="GO" id="GO:0001786">
    <property type="term" value="F:phosphatidylserine binding"/>
    <property type="evidence" value="ECO:0007669"/>
    <property type="project" value="TreeGrafter"/>
</dbReference>
<evidence type="ECO:0000256" key="5">
    <source>
        <dbReference type="ARBA" id="ARBA00022475"/>
    </source>
</evidence>
<dbReference type="GO" id="GO:0070273">
    <property type="term" value="F:phosphatidylinositol-4-phosphate binding"/>
    <property type="evidence" value="ECO:0007669"/>
    <property type="project" value="TreeGrafter"/>
</dbReference>
<dbReference type="PANTHER" id="PTHR16399">
    <property type="entry name" value="GASDERMIN"/>
    <property type="match status" value="1"/>
</dbReference>
<comment type="subcellular location">
    <subcellularLocation>
        <location evidence="2">Cell membrane</location>
        <topology evidence="2">Multi-pass membrane protein</topology>
    </subcellularLocation>
    <subcellularLocation>
        <location evidence="1">Cytoplasm</location>
        <location evidence="1">Cytosol</location>
    </subcellularLocation>
</comment>
<evidence type="ECO:0000256" key="9">
    <source>
        <dbReference type="ARBA" id="ARBA00023136"/>
    </source>
</evidence>
<dbReference type="GO" id="GO:0012501">
    <property type="term" value="P:programmed cell death"/>
    <property type="evidence" value="ECO:0007669"/>
    <property type="project" value="UniProtKB-KW"/>
</dbReference>
<dbReference type="OrthoDB" id="9836623at2759"/>
<dbReference type="GeneID" id="105292576"/>
<evidence type="ECO:0000256" key="4">
    <source>
        <dbReference type="ARBA" id="ARBA00022452"/>
    </source>
</evidence>
<dbReference type="KEGG" id="pvp:105292576"/>
<accession>A0A6P6CH19</accession>
<proteinExistence type="inferred from homology"/>
<dbReference type="InterPro" id="IPR040460">
    <property type="entry name" value="Gasdermin_pore"/>
</dbReference>
<evidence type="ECO:0000256" key="6">
    <source>
        <dbReference type="ARBA" id="ARBA00022490"/>
    </source>
</evidence>
<reference evidence="16" key="1">
    <citation type="submission" date="2025-08" db="UniProtKB">
        <authorList>
            <consortium name="RefSeq"/>
        </authorList>
    </citation>
    <scope>IDENTIFICATION</scope>
    <source>
        <tissue evidence="16">Kidney</tissue>
    </source>
</reference>
<dbReference type="InterPro" id="IPR041263">
    <property type="entry name" value="Gasdermin_PUB"/>
</dbReference>
<gene>
    <name evidence="16" type="primary">LOC105292576</name>
</gene>
<dbReference type="Proteomes" id="UP000515202">
    <property type="component" value="Unplaced"/>
</dbReference>
<keyword evidence="11" id="KW-0449">Lipoprotein</keyword>
<evidence type="ECO:0000259" key="13">
    <source>
        <dbReference type="Pfam" id="PF04598"/>
    </source>
</evidence>
<evidence type="ECO:0000256" key="1">
    <source>
        <dbReference type="ARBA" id="ARBA00004514"/>
    </source>
</evidence>
<dbReference type="Pfam" id="PF17708">
    <property type="entry name" value="Gasdermin_C"/>
    <property type="match status" value="1"/>
</dbReference>
<keyword evidence="5" id="KW-1003">Cell membrane</keyword>
<dbReference type="Pfam" id="PF04598">
    <property type="entry name" value="Gasdermin"/>
    <property type="match status" value="1"/>
</dbReference>
<evidence type="ECO:0000256" key="7">
    <source>
        <dbReference type="ARBA" id="ARBA00022590"/>
    </source>
</evidence>
<dbReference type="GO" id="GO:0070269">
    <property type="term" value="P:pyroptotic inflammatory response"/>
    <property type="evidence" value="ECO:0007669"/>
    <property type="project" value="TreeGrafter"/>
</dbReference>
<evidence type="ECO:0000256" key="8">
    <source>
        <dbReference type="ARBA" id="ARBA00022692"/>
    </source>
</evidence>
<feature type="domain" description="Gasdermin PUB" evidence="14">
    <location>
        <begin position="83"/>
        <end position="199"/>
    </location>
</feature>
<evidence type="ECO:0000256" key="12">
    <source>
        <dbReference type="ARBA" id="ARBA00038764"/>
    </source>
</evidence>
<keyword evidence="15" id="KW-1185">Reference proteome</keyword>
<keyword evidence="7" id="KW-1210">Necrosis</keyword>
<keyword evidence="6" id="KW-0963">Cytoplasm</keyword>
<organism evidence="15 16">
    <name type="scientific">Pteropus vampyrus</name>
    <name type="common">Large flying fox</name>
    <dbReference type="NCBI Taxonomy" id="132908"/>
    <lineage>
        <taxon>Eukaryota</taxon>
        <taxon>Metazoa</taxon>
        <taxon>Chordata</taxon>
        <taxon>Craniata</taxon>
        <taxon>Vertebrata</taxon>
        <taxon>Euteleostomi</taxon>
        <taxon>Mammalia</taxon>
        <taxon>Eutheria</taxon>
        <taxon>Laurasiatheria</taxon>
        <taxon>Chiroptera</taxon>
        <taxon>Yinpterochiroptera</taxon>
        <taxon>Pteropodoidea</taxon>
        <taxon>Pteropodidae</taxon>
        <taxon>Pteropodinae</taxon>
        <taxon>Pteropus</taxon>
    </lineage>
</organism>
<dbReference type="PANTHER" id="PTHR16399:SF21">
    <property type="entry name" value="GASDERMIN-C"/>
    <property type="match status" value="1"/>
</dbReference>
<evidence type="ECO:0000313" key="16">
    <source>
        <dbReference type="RefSeq" id="XP_023386757.1"/>
    </source>
</evidence>
<sequence>MDSEEGKTLPAKDEGVGEDRIVKETKLTLPQGMVMAYKMKPLVFKEKGWDILHIADEKQKCFPELGWEMQPLPRRAQGFCRLDFRHLQAEVSHYVKKAQLLEKVGNVVFSSILAMLGDREALHDLEDKLEQKPLGHLDGPGGAILNALRESSYDKSANSEDSISYLLGVINMLSDLQHDVLAWSVKKKILLQQRDLVRSPQGPVSPKEGEGPERE</sequence>
<keyword evidence="10" id="KW-0564">Palmitate</keyword>
<evidence type="ECO:0000259" key="14">
    <source>
        <dbReference type="Pfam" id="PF17708"/>
    </source>
</evidence>
<protein>
    <submittedName>
        <fullName evidence="16">Gasdermin-C-like</fullName>
    </submittedName>
</protein>
<evidence type="ECO:0000256" key="2">
    <source>
        <dbReference type="ARBA" id="ARBA00004651"/>
    </source>
</evidence>
<keyword evidence="4" id="KW-1134">Transmembrane beta strand</keyword>